<feature type="domain" description="EamA" evidence="3">
    <location>
        <begin position="5"/>
        <end position="139"/>
    </location>
</feature>
<keyword evidence="2" id="KW-1133">Transmembrane helix</keyword>
<keyword evidence="2" id="KW-0472">Membrane</keyword>
<dbReference type="EMBL" id="BRXR01000001">
    <property type="protein sequence ID" value="GLC29487.1"/>
    <property type="molecule type" value="Genomic_DNA"/>
</dbReference>
<comment type="similarity">
    <text evidence="1">Belongs to the EamA transporter family.</text>
</comment>
<dbReference type="InterPro" id="IPR037185">
    <property type="entry name" value="EmrE-like"/>
</dbReference>
<feature type="domain" description="EamA" evidence="3">
    <location>
        <begin position="150"/>
        <end position="284"/>
    </location>
</feature>
<dbReference type="InterPro" id="IPR000620">
    <property type="entry name" value="EamA_dom"/>
</dbReference>
<name>A0ABQ5N2Q2_9CLOT</name>
<feature type="transmembrane region" description="Helical" evidence="2">
    <location>
        <begin position="34"/>
        <end position="55"/>
    </location>
</feature>
<feature type="transmembrane region" description="Helical" evidence="2">
    <location>
        <begin position="179"/>
        <end position="200"/>
    </location>
</feature>
<feature type="transmembrane region" description="Helical" evidence="2">
    <location>
        <begin position="212"/>
        <end position="230"/>
    </location>
</feature>
<dbReference type="PANTHER" id="PTHR22911">
    <property type="entry name" value="ACYL-MALONYL CONDENSING ENZYME-RELATED"/>
    <property type="match status" value="1"/>
</dbReference>
<evidence type="ECO:0000313" key="5">
    <source>
        <dbReference type="Proteomes" id="UP001208567"/>
    </source>
</evidence>
<comment type="caution">
    <text evidence="4">The sequence shown here is derived from an EMBL/GenBank/DDBJ whole genome shotgun (WGS) entry which is preliminary data.</text>
</comment>
<gene>
    <name evidence="4" type="ORF">bsdE14_08970</name>
</gene>
<dbReference type="SUPFAM" id="SSF103481">
    <property type="entry name" value="Multidrug resistance efflux transporter EmrE"/>
    <property type="match status" value="2"/>
</dbReference>
<accession>A0ABQ5N2Q2</accession>
<evidence type="ECO:0000256" key="2">
    <source>
        <dbReference type="SAM" id="Phobius"/>
    </source>
</evidence>
<feature type="transmembrane region" description="Helical" evidence="2">
    <location>
        <begin position="7"/>
        <end position="28"/>
    </location>
</feature>
<dbReference type="RefSeq" id="WP_264848780.1">
    <property type="nucleotide sequence ID" value="NZ_BRXR01000001.1"/>
</dbReference>
<feature type="transmembrane region" description="Helical" evidence="2">
    <location>
        <begin position="67"/>
        <end position="89"/>
    </location>
</feature>
<feature type="transmembrane region" description="Helical" evidence="2">
    <location>
        <begin position="148"/>
        <end position="167"/>
    </location>
</feature>
<proteinExistence type="inferred from homology"/>
<dbReference type="Proteomes" id="UP001208567">
    <property type="component" value="Unassembled WGS sequence"/>
</dbReference>
<feature type="transmembrane region" description="Helical" evidence="2">
    <location>
        <begin position="95"/>
        <end position="116"/>
    </location>
</feature>
<keyword evidence="5" id="KW-1185">Reference proteome</keyword>
<feature type="transmembrane region" description="Helical" evidence="2">
    <location>
        <begin position="242"/>
        <end position="261"/>
    </location>
</feature>
<dbReference type="Gene3D" id="1.10.3730.20">
    <property type="match status" value="1"/>
</dbReference>
<protein>
    <submittedName>
        <fullName evidence="4">Membrane protein</fullName>
    </submittedName>
</protein>
<dbReference type="PANTHER" id="PTHR22911:SF137">
    <property type="entry name" value="SOLUTE CARRIER FAMILY 35 MEMBER G2-RELATED"/>
    <property type="match status" value="1"/>
</dbReference>
<feature type="transmembrane region" description="Helical" evidence="2">
    <location>
        <begin position="125"/>
        <end position="142"/>
    </location>
</feature>
<keyword evidence="2" id="KW-0812">Transmembrane</keyword>
<reference evidence="4 5" key="1">
    <citation type="journal article" date="2024" name="Int. J. Syst. Evol. Microbiol.">
        <title>Clostridium omnivorum sp. nov., isolated from anoxic soil under the treatment of reductive soil disinfestation.</title>
        <authorList>
            <person name="Ueki A."/>
            <person name="Tonouchi A."/>
            <person name="Kaku N."/>
            <person name="Honma S."/>
            <person name="Ueki K."/>
        </authorList>
    </citation>
    <scope>NUCLEOTIDE SEQUENCE [LARGE SCALE GENOMIC DNA]</scope>
    <source>
        <strain evidence="4 5">E14</strain>
    </source>
</reference>
<feature type="transmembrane region" description="Helical" evidence="2">
    <location>
        <begin position="267"/>
        <end position="288"/>
    </location>
</feature>
<evidence type="ECO:0000256" key="1">
    <source>
        <dbReference type="ARBA" id="ARBA00007362"/>
    </source>
</evidence>
<evidence type="ECO:0000259" key="3">
    <source>
        <dbReference type="Pfam" id="PF00892"/>
    </source>
</evidence>
<dbReference type="Pfam" id="PF00892">
    <property type="entry name" value="EamA"/>
    <property type="match status" value="2"/>
</dbReference>
<evidence type="ECO:0000313" key="4">
    <source>
        <dbReference type="EMBL" id="GLC29487.1"/>
    </source>
</evidence>
<sequence>MKKRIGMIYALGSSAAFGLMPIFAKWAYKYGINSITLVILRFMFAWIIILPMLLYKKKSLKLNKTQLKHVLIIGGLAYTFTTLTLFLSYNYISVGIATTLHFIYPIIVTLISIVFFKEKVFKEKVIALTVSTIGILFLIYNGQVSFNFVGVFYALFSGILYSIYITGVEHSEMKNIDSFVLTFYLSVIAAFMLLAVGTFSGQIDFNLNIRCYIAAFLIALISTVIAITFFQKGIKIIGSSNASILSTFEPIVSFILGVIIYKEAVSFKIIVGCLLIFASVLLLTKGYSKHSSQMEHKK</sequence>
<organism evidence="4 5">
    <name type="scientific">Clostridium omnivorum</name>
    <dbReference type="NCBI Taxonomy" id="1604902"/>
    <lineage>
        <taxon>Bacteria</taxon>
        <taxon>Bacillati</taxon>
        <taxon>Bacillota</taxon>
        <taxon>Clostridia</taxon>
        <taxon>Eubacteriales</taxon>
        <taxon>Clostridiaceae</taxon>
        <taxon>Clostridium</taxon>
    </lineage>
</organism>